<dbReference type="SUPFAM" id="SSF54810">
    <property type="entry name" value="GMP synthetase C-terminal dimerisation domain"/>
    <property type="match status" value="1"/>
</dbReference>
<keyword evidence="5" id="KW-0067">ATP-binding</keyword>
<dbReference type="OrthoDB" id="1724632at2759"/>
<evidence type="ECO:0000259" key="6">
    <source>
        <dbReference type="Pfam" id="PF00958"/>
    </source>
</evidence>
<keyword evidence="3" id="KW-0332">GMP biosynthesis</keyword>
<dbReference type="Pfam" id="PF00958">
    <property type="entry name" value="GMP_synt_C"/>
    <property type="match status" value="1"/>
</dbReference>
<evidence type="ECO:0000256" key="4">
    <source>
        <dbReference type="ARBA" id="ARBA00022755"/>
    </source>
</evidence>
<dbReference type="STRING" id="2018661.A0A2A2KCI7"/>
<dbReference type="GO" id="GO:0005829">
    <property type="term" value="C:cytosol"/>
    <property type="evidence" value="ECO:0007669"/>
    <property type="project" value="TreeGrafter"/>
</dbReference>
<dbReference type="PANTHER" id="PTHR11922">
    <property type="entry name" value="GMP SYNTHASE-RELATED"/>
    <property type="match status" value="1"/>
</dbReference>
<dbReference type="PANTHER" id="PTHR11922:SF2">
    <property type="entry name" value="GMP SYNTHASE [GLUTAMINE-HYDROLYZING]"/>
    <property type="match status" value="1"/>
</dbReference>
<dbReference type="EMBL" id="LIAE01008937">
    <property type="protein sequence ID" value="PAV71726.1"/>
    <property type="molecule type" value="Genomic_DNA"/>
</dbReference>
<evidence type="ECO:0000313" key="7">
    <source>
        <dbReference type="EMBL" id="PAV71726.1"/>
    </source>
</evidence>
<dbReference type="InterPro" id="IPR001674">
    <property type="entry name" value="GMP_synth_C"/>
</dbReference>
<evidence type="ECO:0000256" key="1">
    <source>
        <dbReference type="ARBA" id="ARBA00022598"/>
    </source>
</evidence>
<protein>
    <recommendedName>
        <fullName evidence="6">GMP synthase C-terminal domain-containing protein</fullName>
    </recommendedName>
</protein>
<evidence type="ECO:0000313" key="8">
    <source>
        <dbReference type="Proteomes" id="UP000218231"/>
    </source>
</evidence>
<keyword evidence="4" id="KW-0658">Purine biosynthesis</keyword>
<dbReference type="GO" id="GO:0005524">
    <property type="term" value="F:ATP binding"/>
    <property type="evidence" value="ECO:0007669"/>
    <property type="project" value="UniProtKB-KW"/>
</dbReference>
<organism evidence="7 8">
    <name type="scientific">Diploscapter pachys</name>
    <dbReference type="NCBI Taxonomy" id="2018661"/>
    <lineage>
        <taxon>Eukaryota</taxon>
        <taxon>Metazoa</taxon>
        <taxon>Ecdysozoa</taxon>
        <taxon>Nematoda</taxon>
        <taxon>Chromadorea</taxon>
        <taxon>Rhabditida</taxon>
        <taxon>Rhabditina</taxon>
        <taxon>Rhabditomorpha</taxon>
        <taxon>Rhabditoidea</taxon>
        <taxon>Rhabditidae</taxon>
        <taxon>Diploscapter</taxon>
    </lineage>
</organism>
<reference evidence="7 8" key="1">
    <citation type="journal article" date="2017" name="Curr. Biol.">
        <title>Genome architecture and evolution of a unichromosomal asexual nematode.</title>
        <authorList>
            <person name="Fradin H."/>
            <person name="Zegar C."/>
            <person name="Gutwein M."/>
            <person name="Lucas J."/>
            <person name="Kovtun M."/>
            <person name="Corcoran D."/>
            <person name="Baugh L.R."/>
            <person name="Kiontke K."/>
            <person name="Gunsalus K."/>
            <person name="Fitch D.H."/>
            <person name="Piano F."/>
        </authorList>
    </citation>
    <scope>NUCLEOTIDE SEQUENCE [LARGE SCALE GENOMIC DNA]</scope>
    <source>
        <strain evidence="7">PF1309</strain>
    </source>
</reference>
<evidence type="ECO:0000256" key="5">
    <source>
        <dbReference type="ARBA" id="ARBA00022840"/>
    </source>
</evidence>
<dbReference type="GO" id="GO:0003921">
    <property type="term" value="F:GMP synthase activity"/>
    <property type="evidence" value="ECO:0007669"/>
    <property type="project" value="TreeGrafter"/>
</dbReference>
<keyword evidence="2" id="KW-0547">Nucleotide-binding</keyword>
<sequence>MGDGRTYDSVLALRAVTSVDGMTAEAFQFPGDFLPRVATRIINEVKGVNRVVYDYTSKPPGTIELSMTGVLGGEARCAAGALRHVHQHQLAILQRGHPQHVLVRDRRAVAGVDPHAVDLDRARCRHQIAAPILAQRIVRAFARLQRRCDDAAVGADAQRIAVLLIWKILVVTSSRLYSACAMPVPALMTCTSPASVRPRLPRLS</sequence>
<comment type="caution">
    <text evidence="7">The sequence shown here is derived from an EMBL/GenBank/DDBJ whole genome shotgun (WGS) entry which is preliminary data.</text>
</comment>
<keyword evidence="1" id="KW-0436">Ligase</keyword>
<dbReference type="AlphaFoldDB" id="A0A2A2KCI7"/>
<gene>
    <name evidence="7" type="ORF">WR25_24658</name>
</gene>
<evidence type="ECO:0000256" key="3">
    <source>
        <dbReference type="ARBA" id="ARBA00022749"/>
    </source>
</evidence>
<keyword evidence="8" id="KW-1185">Reference proteome</keyword>
<name>A0A2A2KCI7_9BILA</name>
<proteinExistence type="predicted"/>
<evidence type="ECO:0000256" key="2">
    <source>
        <dbReference type="ARBA" id="ARBA00022741"/>
    </source>
</evidence>
<accession>A0A2A2KCI7</accession>
<dbReference type="Proteomes" id="UP000218231">
    <property type="component" value="Unassembled WGS sequence"/>
</dbReference>
<dbReference type="Gene3D" id="3.30.300.10">
    <property type="match status" value="1"/>
</dbReference>
<feature type="domain" description="GMP synthase C-terminal" evidence="6">
    <location>
        <begin position="1"/>
        <end position="64"/>
    </location>
</feature>